<keyword evidence="3" id="KW-1185">Reference proteome</keyword>
<evidence type="ECO:0000313" key="2">
    <source>
        <dbReference type="EMBL" id="TNN41450.1"/>
    </source>
</evidence>
<protein>
    <submittedName>
        <fullName evidence="2">Uncharacterized protein</fullName>
    </submittedName>
</protein>
<dbReference type="EMBL" id="SRLO01001107">
    <property type="protein sequence ID" value="TNN41450.1"/>
    <property type="molecule type" value="Genomic_DNA"/>
</dbReference>
<dbReference type="Proteomes" id="UP000314294">
    <property type="component" value="Unassembled WGS sequence"/>
</dbReference>
<reference evidence="2 3" key="1">
    <citation type="submission" date="2019-03" db="EMBL/GenBank/DDBJ databases">
        <title>First draft genome of Liparis tanakae, snailfish: a comprehensive survey of snailfish specific genes.</title>
        <authorList>
            <person name="Kim W."/>
            <person name="Song I."/>
            <person name="Jeong J.-H."/>
            <person name="Kim D."/>
            <person name="Kim S."/>
            <person name="Ryu S."/>
            <person name="Song J.Y."/>
            <person name="Lee S.K."/>
        </authorList>
    </citation>
    <scope>NUCLEOTIDE SEQUENCE [LARGE SCALE GENOMIC DNA]</scope>
    <source>
        <tissue evidence="2">Muscle</tissue>
    </source>
</reference>
<proteinExistence type="predicted"/>
<evidence type="ECO:0000313" key="3">
    <source>
        <dbReference type="Proteomes" id="UP000314294"/>
    </source>
</evidence>
<gene>
    <name evidence="2" type="ORF">EYF80_048384</name>
</gene>
<organism evidence="2 3">
    <name type="scientific">Liparis tanakae</name>
    <name type="common">Tanaka's snailfish</name>
    <dbReference type="NCBI Taxonomy" id="230148"/>
    <lineage>
        <taxon>Eukaryota</taxon>
        <taxon>Metazoa</taxon>
        <taxon>Chordata</taxon>
        <taxon>Craniata</taxon>
        <taxon>Vertebrata</taxon>
        <taxon>Euteleostomi</taxon>
        <taxon>Actinopterygii</taxon>
        <taxon>Neopterygii</taxon>
        <taxon>Teleostei</taxon>
        <taxon>Neoteleostei</taxon>
        <taxon>Acanthomorphata</taxon>
        <taxon>Eupercaria</taxon>
        <taxon>Perciformes</taxon>
        <taxon>Cottioidei</taxon>
        <taxon>Cottales</taxon>
        <taxon>Liparidae</taxon>
        <taxon>Liparis</taxon>
    </lineage>
</organism>
<name>A0A4Z2FKN3_9TELE</name>
<dbReference type="AlphaFoldDB" id="A0A4Z2FKN3"/>
<sequence>MHLDVTYEAGLDCLNGTSAGLFPHIQTPEPLRTKKRKETRRSASQTVGVKVGEGEGEGGGLFPHTAVFAIEAASFLQPG</sequence>
<comment type="caution">
    <text evidence="2">The sequence shown here is derived from an EMBL/GenBank/DDBJ whole genome shotgun (WGS) entry which is preliminary data.</text>
</comment>
<feature type="region of interest" description="Disordered" evidence="1">
    <location>
        <begin position="30"/>
        <end position="56"/>
    </location>
</feature>
<evidence type="ECO:0000256" key="1">
    <source>
        <dbReference type="SAM" id="MobiDB-lite"/>
    </source>
</evidence>
<accession>A0A4Z2FKN3</accession>